<dbReference type="Proteomes" id="UP000274131">
    <property type="component" value="Unassembled WGS sequence"/>
</dbReference>
<accession>A0A0N4V2S8</accession>
<name>A0A0N4V2S8_ENTVE</name>
<dbReference type="AlphaFoldDB" id="A0A0N4V2S8"/>
<sequence>MDIEEKAQKKNSKSEKLIEILRSVSNGKPTMTPLLLLSLLFASAVFAAVDRDDAIQHRQKVSKQASAKQIMIMQDGDGLVSKTDGDHLIIA</sequence>
<gene>
    <name evidence="1" type="ORF">EVEC_LOCUS4031</name>
</gene>
<evidence type="ECO:0000313" key="1">
    <source>
        <dbReference type="EMBL" id="VDD89280.1"/>
    </source>
</evidence>
<dbReference type="WBParaSite" id="EVEC_0000432301-mRNA-1">
    <property type="protein sequence ID" value="EVEC_0000432301-mRNA-1"/>
    <property type="gene ID" value="EVEC_0000432301"/>
</dbReference>
<organism evidence="3">
    <name type="scientific">Enterobius vermicularis</name>
    <name type="common">Human pinworm</name>
    <dbReference type="NCBI Taxonomy" id="51028"/>
    <lineage>
        <taxon>Eukaryota</taxon>
        <taxon>Metazoa</taxon>
        <taxon>Ecdysozoa</taxon>
        <taxon>Nematoda</taxon>
        <taxon>Chromadorea</taxon>
        <taxon>Rhabditida</taxon>
        <taxon>Spirurina</taxon>
        <taxon>Oxyuridomorpha</taxon>
        <taxon>Oxyuroidea</taxon>
        <taxon>Oxyuridae</taxon>
        <taxon>Enterobius</taxon>
    </lineage>
</organism>
<protein>
    <submittedName>
        <fullName evidence="3">Secreted protein</fullName>
    </submittedName>
</protein>
<evidence type="ECO:0000313" key="2">
    <source>
        <dbReference type="Proteomes" id="UP000274131"/>
    </source>
</evidence>
<reference evidence="1 2" key="2">
    <citation type="submission" date="2018-10" db="EMBL/GenBank/DDBJ databases">
        <authorList>
            <consortium name="Pathogen Informatics"/>
        </authorList>
    </citation>
    <scope>NUCLEOTIDE SEQUENCE [LARGE SCALE GENOMIC DNA]</scope>
</reference>
<dbReference type="EMBL" id="UXUI01007744">
    <property type="protein sequence ID" value="VDD89280.1"/>
    <property type="molecule type" value="Genomic_DNA"/>
</dbReference>
<keyword evidence="2" id="KW-1185">Reference proteome</keyword>
<evidence type="ECO:0000313" key="3">
    <source>
        <dbReference type="WBParaSite" id="EVEC_0000432301-mRNA-1"/>
    </source>
</evidence>
<reference evidence="3" key="1">
    <citation type="submission" date="2017-02" db="UniProtKB">
        <authorList>
            <consortium name="WormBaseParasite"/>
        </authorList>
    </citation>
    <scope>IDENTIFICATION</scope>
</reference>
<proteinExistence type="predicted"/>